<dbReference type="PANTHER" id="PTHR46269">
    <property type="entry name" value="EPIPHYCAN-RELATED"/>
    <property type="match status" value="1"/>
</dbReference>
<dbReference type="Bgee" id="ENSGACG00000019817">
    <property type="expression patterns" value="Expressed in camera-type eye and 2 other cell types or tissues"/>
</dbReference>
<dbReference type="InterPro" id="IPR001611">
    <property type="entry name" value="Leu-rich_rpt"/>
</dbReference>
<evidence type="ECO:0000256" key="5">
    <source>
        <dbReference type="ARBA" id="ARBA00022614"/>
    </source>
</evidence>
<evidence type="ECO:0000259" key="11">
    <source>
        <dbReference type="SMART" id="SM00013"/>
    </source>
</evidence>
<accession>G3Q8H4</accession>
<protein>
    <submittedName>
        <fullName evidence="12">Epiphycan</fullName>
    </submittedName>
</protein>
<dbReference type="PROSITE" id="PS51450">
    <property type="entry name" value="LRR"/>
    <property type="match status" value="1"/>
</dbReference>
<evidence type="ECO:0000256" key="6">
    <source>
        <dbReference type="ARBA" id="ARBA00022729"/>
    </source>
</evidence>
<dbReference type="GO" id="GO:0031012">
    <property type="term" value="C:extracellular matrix"/>
    <property type="evidence" value="ECO:0007669"/>
    <property type="project" value="TreeGrafter"/>
</dbReference>
<organism evidence="12 13">
    <name type="scientific">Gasterosteus aculeatus aculeatus</name>
    <name type="common">three-spined stickleback</name>
    <dbReference type="NCBI Taxonomy" id="481459"/>
    <lineage>
        <taxon>Eukaryota</taxon>
        <taxon>Metazoa</taxon>
        <taxon>Chordata</taxon>
        <taxon>Craniata</taxon>
        <taxon>Vertebrata</taxon>
        <taxon>Euteleostomi</taxon>
        <taxon>Actinopterygii</taxon>
        <taxon>Neopterygii</taxon>
        <taxon>Teleostei</taxon>
        <taxon>Neoteleostei</taxon>
        <taxon>Acanthomorphata</taxon>
        <taxon>Eupercaria</taxon>
        <taxon>Perciformes</taxon>
        <taxon>Cottioidei</taxon>
        <taxon>Gasterosteales</taxon>
        <taxon>Gasterosteidae</taxon>
        <taxon>Gasterosteus</taxon>
    </lineage>
</organism>
<evidence type="ECO:0000256" key="9">
    <source>
        <dbReference type="ARBA" id="ARBA00023180"/>
    </source>
</evidence>
<keyword evidence="7" id="KW-0677">Repeat</keyword>
<evidence type="ECO:0000256" key="10">
    <source>
        <dbReference type="SAM" id="SignalP"/>
    </source>
</evidence>
<keyword evidence="3" id="KW-0964">Secreted</keyword>
<dbReference type="InterPro" id="IPR043547">
    <property type="entry name" value="Mimecan/Epiphycan/Opticin"/>
</dbReference>
<dbReference type="Ensembl" id="ENSGACT00000026239.2">
    <property type="protein sequence ID" value="ENSGACP00000026188.2"/>
    <property type="gene ID" value="ENSGACG00000019817.2"/>
</dbReference>
<evidence type="ECO:0000256" key="3">
    <source>
        <dbReference type="ARBA" id="ARBA00022525"/>
    </source>
</evidence>
<dbReference type="SMART" id="SM00013">
    <property type="entry name" value="LRRNT"/>
    <property type="match status" value="1"/>
</dbReference>
<dbReference type="InterPro" id="IPR003591">
    <property type="entry name" value="Leu-rich_rpt_typical-subtyp"/>
</dbReference>
<dbReference type="SUPFAM" id="SSF52058">
    <property type="entry name" value="L domain-like"/>
    <property type="match status" value="1"/>
</dbReference>
<keyword evidence="9" id="KW-0325">Glycoprotein</keyword>
<evidence type="ECO:0000256" key="2">
    <source>
        <dbReference type="ARBA" id="ARBA00006912"/>
    </source>
</evidence>
<feature type="signal peptide" evidence="10">
    <location>
        <begin position="1"/>
        <end position="19"/>
    </location>
</feature>
<evidence type="ECO:0000256" key="8">
    <source>
        <dbReference type="ARBA" id="ARBA00023157"/>
    </source>
</evidence>
<dbReference type="SMART" id="SM00369">
    <property type="entry name" value="LRR_TYP"/>
    <property type="match status" value="4"/>
</dbReference>
<dbReference type="Pfam" id="PF13855">
    <property type="entry name" value="LRR_8"/>
    <property type="match status" value="1"/>
</dbReference>
<dbReference type="GeneTree" id="ENSGT00940000157574"/>
<keyword evidence="13" id="KW-1185">Reference proteome</keyword>
<keyword evidence="8" id="KW-1015">Disulfide bond</keyword>
<comment type="similarity">
    <text evidence="2">Belongs to the small leucine-rich proteoglycan (SLRP) family. SLRP class III subfamily.</text>
</comment>
<dbReference type="AlphaFoldDB" id="G3Q8H4"/>
<dbReference type="GO" id="GO:0005615">
    <property type="term" value="C:extracellular space"/>
    <property type="evidence" value="ECO:0007669"/>
    <property type="project" value="TreeGrafter"/>
</dbReference>
<evidence type="ECO:0000313" key="13">
    <source>
        <dbReference type="Proteomes" id="UP000007635"/>
    </source>
</evidence>
<evidence type="ECO:0000256" key="1">
    <source>
        <dbReference type="ARBA" id="ARBA00004498"/>
    </source>
</evidence>
<evidence type="ECO:0000313" key="12">
    <source>
        <dbReference type="Ensembl" id="ENSGACP00000026188.2"/>
    </source>
</evidence>
<keyword evidence="6 10" id="KW-0732">Signal</keyword>
<dbReference type="GO" id="GO:0061975">
    <property type="term" value="P:articular cartilage development"/>
    <property type="evidence" value="ECO:0007669"/>
    <property type="project" value="TreeGrafter"/>
</dbReference>
<keyword evidence="5" id="KW-0433">Leucine-rich repeat</keyword>
<dbReference type="Proteomes" id="UP000007635">
    <property type="component" value="Chromosome IV"/>
</dbReference>
<feature type="chain" id="PRO_5043881659" evidence="10">
    <location>
        <begin position="20"/>
        <end position="323"/>
    </location>
</feature>
<dbReference type="InterPro" id="IPR000372">
    <property type="entry name" value="LRRNT"/>
</dbReference>
<reference evidence="12" key="2">
    <citation type="submission" date="2025-08" db="UniProtKB">
        <authorList>
            <consortium name="Ensembl"/>
        </authorList>
    </citation>
    <scope>IDENTIFICATION</scope>
</reference>
<name>G3Q8H4_GASAC</name>
<dbReference type="Pfam" id="PF00560">
    <property type="entry name" value="LRR_1"/>
    <property type="match status" value="1"/>
</dbReference>
<dbReference type="InterPro" id="IPR032675">
    <property type="entry name" value="LRR_dom_sf"/>
</dbReference>
<sequence>MRMLVRLVFGLFVLKAVVAGPRFSRQVDAYDNYDVDLDNLNLETYEYEDGLTIDDPQIEIGTLPPPDYHYPVPEAPYEEQVEEEEEEQELPITPRLIPQGSGGSGDLMGPNTQKGMPTCLLCTCLGGSVYCDDLKLGSVPPLPKDTTHFYARYTESPRSTSPDFAFMNKLKRIDLTANEITSIDERAFLGLPELEELVIRENHISQLPALPETMSLIDASHNDIGSKGVHQEAFKDMTGLLYLYLTDNHIDYIPVPLPYSLRSLHLQRNNIQMMHGDTFCNLKDFNYIRNALEDIRLDGNPINLSRTPQAYVCLPRIPIGNLI</sequence>
<dbReference type="PANTHER" id="PTHR46269:SF3">
    <property type="entry name" value="EPIPHYCAN"/>
    <property type="match status" value="1"/>
</dbReference>
<reference evidence="12" key="3">
    <citation type="submission" date="2025-09" db="UniProtKB">
        <authorList>
            <consortium name="Ensembl"/>
        </authorList>
    </citation>
    <scope>IDENTIFICATION</scope>
</reference>
<comment type="subcellular location">
    <subcellularLocation>
        <location evidence="1">Secreted</location>
        <location evidence="1">Extracellular space</location>
        <location evidence="1">Extracellular matrix</location>
    </subcellularLocation>
</comment>
<dbReference type="GO" id="GO:0060348">
    <property type="term" value="P:bone development"/>
    <property type="evidence" value="ECO:0007669"/>
    <property type="project" value="TreeGrafter"/>
</dbReference>
<keyword evidence="4" id="KW-0272">Extracellular matrix</keyword>
<feature type="domain" description="LRRNT" evidence="11">
    <location>
        <begin position="118"/>
        <end position="148"/>
    </location>
</feature>
<dbReference type="Gene3D" id="3.80.10.10">
    <property type="entry name" value="Ribonuclease Inhibitor"/>
    <property type="match status" value="1"/>
</dbReference>
<reference evidence="12 13" key="1">
    <citation type="journal article" date="2021" name="G3 (Bethesda)">
        <title>Improved contiguity of the threespine stickleback genome using long-read sequencing.</title>
        <authorList>
            <person name="Nath S."/>
            <person name="Shaw D.E."/>
            <person name="White M.A."/>
        </authorList>
    </citation>
    <scope>NUCLEOTIDE SEQUENCE [LARGE SCALE GENOMIC DNA]</scope>
    <source>
        <strain evidence="12 13">Lake Benthic</strain>
    </source>
</reference>
<proteinExistence type="inferred from homology"/>
<evidence type="ECO:0000256" key="7">
    <source>
        <dbReference type="ARBA" id="ARBA00022737"/>
    </source>
</evidence>
<evidence type="ECO:0000256" key="4">
    <source>
        <dbReference type="ARBA" id="ARBA00022530"/>
    </source>
</evidence>